<feature type="transmembrane region" description="Helical" evidence="1">
    <location>
        <begin position="127"/>
        <end position="153"/>
    </location>
</feature>
<gene>
    <name evidence="2" type="ORF">OD459_10720</name>
</gene>
<feature type="transmembrane region" description="Helical" evidence="1">
    <location>
        <begin position="61"/>
        <end position="78"/>
    </location>
</feature>
<sequence>MPDKRIEQFDHIVRMGKKGQEALNKYWLDFELYTSFEYWLMAALLIGPLICLFFKIDKNKIFFFGFYGYSIHVIFGYIDLFSKNLGYLNYPFPVIPMLPGLTLDSSFVPVTFMLVYQWTINREKNYYLYMIITSAVMAFIFKPVLVGIGLMRLYGNTNYIYLFAGYLIVITLAKFIMSVFLWTEAKYKKG</sequence>
<protein>
    <submittedName>
        <fullName evidence="2">Uncharacterized protein</fullName>
    </submittedName>
</protein>
<name>A0AA46PLN4_CYTFI</name>
<dbReference type="RefSeq" id="WP_258751711.1">
    <property type="nucleotide sequence ID" value="NZ_CP107027.1"/>
</dbReference>
<organism evidence="2 3">
    <name type="scientific">Cytobacillus firmus</name>
    <name type="common">Bacillus firmus</name>
    <dbReference type="NCBI Taxonomy" id="1399"/>
    <lineage>
        <taxon>Bacteria</taxon>
        <taxon>Bacillati</taxon>
        <taxon>Bacillota</taxon>
        <taxon>Bacilli</taxon>
        <taxon>Bacillales</taxon>
        <taxon>Bacillaceae</taxon>
        <taxon>Cytobacillus</taxon>
    </lineage>
</organism>
<feature type="transmembrane region" description="Helical" evidence="1">
    <location>
        <begin position="159"/>
        <end position="182"/>
    </location>
</feature>
<feature type="transmembrane region" description="Helical" evidence="1">
    <location>
        <begin position="90"/>
        <end position="115"/>
    </location>
</feature>
<evidence type="ECO:0000313" key="2">
    <source>
        <dbReference type="EMBL" id="UYG97453.1"/>
    </source>
</evidence>
<feature type="transmembrane region" description="Helical" evidence="1">
    <location>
        <begin position="36"/>
        <end position="54"/>
    </location>
</feature>
<keyword evidence="1" id="KW-0472">Membrane</keyword>
<keyword evidence="1" id="KW-0812">Transmembrane</keyword>
<dbReference type="AlphaFoldDB" id="A0AA46PLN4"/>
<keyword evidence="1" id="KW-1133">Transmembrane helix</keyword>
<proteinExistence type="predicted"/>
<dbReference type="Proteomes" id="UP001163104">
    <property type="component" value="Chromosome"/>
</dbReference>
<evidence type="ECO:0000256" key="1">
    <source>
        <dbReference type="SAM" id="Phobius"/>
    </source>
</evidence>
<dbReference type="EMBL" id="CP107027">
    <property type="protein sequence ID" value="UYG97453.1"/>
    <property type="molecule type" value="Genomic_DNA"/>
</dbReference>
<reference evidence="2" key="1">
    <citation type="submission" date="2022-10" db="EMBL/GenBank/DDBJ databases">
        <title>Mechanism of multi-heavy metal repair in Cytobacillus Firmus M7.</title>
        <authorList>
            <person name="Li X."/>
            <person name="Yu C."/>
        </authorList>
    </citation>
    <scope>NUCLEOTIDE SEQUENCE</scope>
    <source>
        <strain evidence="2">M7</strain>
    </source>
</reference>
<evidence type="ECO:0000313" key="3">
    <source>
        <dbReference type="Proteomes" id="UP001163104"/>
    </source>
</evidence>
<accession>A0AA46PLN4</accession>